<proteinExistence type="predicted"/>
<name>A0A6J5R7Y2_9CAUD</name>
<gene>
    <name evidence="1" type="ORF">UFOVP1193_67</name>
</gene>
<sequence>MNYATLVETIQAYTENDFPDTAGSGGLTSAEQVATFVGQAEQRIYNNVQLLELRKNVTGNATSANKYLSVPSDWLANFSLAVIDPVSGAYEYLLNKDVNFIREAFPYPATTGKPTHYAMFDQNSYILGPTPDDDYEMELHYFYYPQSIVTAGTSWLGDNFSSVLLYGSLLEAYTFMKGEADVLAQYQKRYDEALAQLKELAEGKNRQDMYRSQQIRYPVR</sequence>
<dbReference type="EMBL" id="LR797156">
    <property type="protein sequence ID" value="CAB4190507.1"/>
    <property type="molecule type" value="Genomic_DNA"/>
</dbReference>
<organism evidence="1">
    <name type="scientific">uncultured Caudovirales phage</name>
    <dbReference type="NCBI Taxonomy" id="2100421"/>
    <lineage>
        <taxon>Viruses</taxon>
        <taxon>Duplodnaviria</taxon>
        <taxon>Heunggongvirae</taxon>
        <taxon>Uroviricota</taxon>
        <taxon>Caudoviricetes</taxon>
        <taxon>Peduoviridae</taxon>
        <taxon>Maltschvirus</taxon>
        <taxon>Maltschvirus maltsch</taxon>
    </lineage>
</organism>
<protein>
    <submittedName>
        <fullName evidence="1">Uncharacterized protein</fullName>
    </submittedName>
</protein>
<dbReference type="InterPro" id="IPR056209">
    <property type="entry name" value="SU10_adaptor"/>
</dbReference>
<evidence type="ECO:0000313" key="1">
    <source>
        <dbReference type="EMBL" id="CAB4190507.1"/>
    </source>
</evidence>
<accession>A0A6J5R7Y2</accession>
<dbReference type="Pfam" id="PF24175">
    <property type="entry name" value="SU10_adaptor"/>
    <property type="match status" value="1"/>
</dbReference>
<reference evidence="1" key="1">
    <citation type="submission" date="2020-05" db="EMBL/GenBank/DDBJ databases">
        <authorList>
            <person name="Chiriac C."/>
            <person name="Salcher M."/>
            <person name="Ghai R."/>
            <person name="Kavagutti S V."/>
        </authorList>
    </citation>
    <scope>NUCLEOTIDE SEQUENCE</scope>
</reference>